<dbReference type="Proteomes" id="UP000430345">
    <property type="component" value="Unassembled WGS sequence"/>
</dbReference>
<accession>A0A6I1MMZ9</accession>
<dbReference type="PANTHER" id="PTHR41317:SF1">
    <property type="entry name" value="PD-(D_E)XK NUCLEASE FAMILY TRANSPOSASE"/>
    <property type="match status" value="1"/>
</dbReference>
<reference evidence="1 2" key="1">
    <citation type="submission" date="2019-10" db="EMBL/GenBank/DDBJ databases">
        <title>The Genome Sequence of Clostridium tarantellae Isolated from Fish Brain.</title>
        <authorList>
            <person name="Bano L."/>
            <person name="Kiel M."/>
            <person name="Sales G."/>
            <person name="Doxey A.C."/>
            <person name="Mansfield M.J."/>
            <person name="Schiavone M."/>
            <person name="Rossetto O."/>
            <person name="Pirazzini M."/>
            <person name="Dobrindt U."/>
            <person name="Montecucco C."/>
        </authorList>
    </citation>
    <scope>NUCLEOTIDE SEQUENCE [LARGE SCALE GENOMIC DNA]</scope>
    <source>
        <strain evidence="1 2">DSM 3997</strain>
    </source>
</reference>
<keyword evidence="2" id="KW-1185">Reference proteome</keyword>
<dbReference type="InterPro" id="IPR010106">
    <property type="entry name" value="RpnA"/>
</dbReference>
<gene>
    <name evidence="1" type="ORF">GBZ86_07605</name>
</gene>
<dbReference type="PANTHER" id="PTHR41317">
    <property type="entry name" value="PD-(D_E)XK NUCLEASE FAMILY TRANSPOSASE"/>
    <property type="match status" value="1"/>
</dbReference>
<protein>
    <submittedName>
        <fullName evidence="1">Rpn family recombination-promoting nuclease/putative transposase</fullName>
    </submittedName>
</protein>
<comment type="caution">
    <text evidence="1">The sequence shown here is derived from an EMBL/GenBank/DDBJ whole genome shotgun (WGS) entry which is preliminary data.</text>
</comment>
<dbReference type="AlphaFoldDB" id="A0A6I1MMZ9"/>
<evidence type="ECO:0000313" key="1">
    <source>
        <dbReference type="EMBL" id="MPQ43622.1"/>
    </source>
</evidence>
<dbReference type="OrthoDB" id="2973070at2"/>
<organism evidence="1 2">
    <name type="scientific">Clostridium tarantellae</name>
    <dbReference type="NCBI Taxonomy" id="39493"/>
    <lineage>
        <taxon>Bacteria</taxon>
        <taxon>Bacillati</taxon>
        <taxon>Bacillota</taxon>
        <taxon>Clostridia</taxon>
        <taxon>Eubacteriales</taxon>
        <taxon>Clostridiaceae</taxon>
        <taxon>Clostridium</taxon>
    </lineage>
</organism>
<sequence>MALRTLMKPTMDFVFKKIFGSENNKDSLISFLNSVIKPKDPIRDVKIENNDIDKEYLSDKFSRLDIKATTDKGELINIEVQVSNEYNMIQRTLYYWSKIYSDQLQSTENYSKLARTVCINILNFKYLDNDRFHNVYRMKEVITNEELTDIEEIHFLELPKSKDLGIIDSEKEVENIDSLLKWVEFLKEPESQAVRIIELTDESIRKAKSELYKLSMDKEEIARYRMREKAMYDEISALENSERKGKIEGKLEVAKNLLDILDNETISLKTGLPIEDIEKLRS</sequence>
<dbReference type="NCBIfam" id="TIGR01784">
    <property type="entry name" value="T_den_put_tspse"/>
    <property type="match status" value="1"/>
</dbReference>
<name>A0A6I1MMZ9_9CLOT</name>
<dbReference type="EMBL" id="WHJC01000087">
    <property type="protein sequence ID" value="MPQ43622.1"/>
    <property type="molecule type" value="Genomic_DNA"/>
</dbReference>
<proteinExistence type="predicted"/>
<dbReference type="Pfam" id="PF12784">
    <property type="entry name" value="PDDEXK_2"/>
    <property type="match status" value="1"/>
</dbReference>
<dbReference type="RefSeq" id="WP_152889308.1">
    <property type="nucleotide sequence ID" value="NZ_WHJC01000087.1"/>
</dbReference>
<evidence type="ECO:0000313" key="2">
    <source>
        <dbReference type="Proteomes" id="UP000430345"/>
    </source>
</evidence>